<accession>A0A183GH90</accession>
<reference evidence="1 2" key="1">
    <citation type="submission" date="2018-11" db="EMBL/GenBank/DDBJ databases">
        <authorList>
            <consortium name="Pathogen Informatics"/>
        </authorList>
    </citation>
    <scope>NUCLEOTIDE SEQUENCE [LARGE SCALE GENOMIC DNA]</scope>
</reference>
<gene>
    <name evidence="1" type="ORF">HPBE_LOCUS21916</name>
</gene>
<protein>
    <submittedName>
        <fullName evidence="3">HMG box domain-containing protein</fullName>
    </submittedName>
</protein>
<dbReference type="EMBL" id="UZAH01033470">
    <property type="protein sequence ID" value="VDP29050.1"/>
    <property type="molecule type" value="Genomic_DNA"/>
</dbReference>
<dbReference type="Proteomes" id="UP000050761">
    <property type="component" value="Unassembled WGS sequence"/>
</dbReference>
<proteinExistence type="predicted"/>
<evidence type="ECO:0000313" key="1">
    <source>
        <dbReference type="EMBL" id="VDP29050.1"/>
    </source>
</evidence>
<keyword evidence="2" id="KW-1185">Reference proteome</keyword>
<dbReference type="AlphaFoldDB" id="A0A183GH90"/>
<sequence length="139" mass="16352">MDAIINTVALDSSEVSKDKKDLWKKYDAMNATCTKQFPRAKKEEQKVIDRKVWKQFNDSVELSQDGYYIRLPDQHPPLSDNRALALKRLANTWSSLKKNDKLLDQYNEVFVDQLNKNIVFRSRGWQFLRNEYSSSLHPV</sequence>
<evidence type="ECO:0000313" key="2">
    <source>
        <dbReference type="Proteomes" id="UP000050761"/>
    </source>
</evidence>
<name>A0A183GH90_HELPZ</name>
<dbReference type="WBParaSite" id="HPBE_0002191701-mRNA-1">
    <property type="protein sequence ID" value="HPBE_0002191701-mRNA-1"/>
    <property type="gene ID" value="HPBE_0002191701"/>
</dbReference>
<dbReference type="OrthoDB" id="5864674at2759"/>
<organism evidence="2 3">
    <name type="scientific">Heligmosomoides polygyrus</name>
    <name type="common">Parasitic roundworm</name>
    <dbReference type="NCBI Taxonomy" id="6339"/>
    <lineage>
        <taxon>Eukaryota</taxon>
        <taxon>Metazoa</taxon>
        <taxon>Ecdysozoa</taxon>
        <taxon>Nematoda</taxon>
        <taxon>Chromadorea</taxon>
        <taxon>Rhabditida</taxon>
        <taxon>Rhabditina</taxon>
        <taxon>Rhabditomorpha</taxon>
        <taxon>Strongyloidea</taxon>
        <taxon>Heligmosomidae</taxon>
        <taxon>Heligmosomoides</taxon>
    </lineage>
</organism>
<accession>A0A3P8CEB4</accession>
<reference evidence="3" key="2">
    <citation type="submission" date="2019-09" db="UniProtKB">
        <authorList>
            <consortium name="WormBaseParasite"/>
        </authorList>
    </citation>
    <scope>IDENTIFICATION</scope>
</reference>
<evidence type="ECO:0000313" key="3">
    <source>
        <dbReference type="WBParaSite" id="HPBE_0002191701-mRNA-1"/>
    </source>
</evidence>